<keyword evidence="3" id="KW-1185">Reference proteome</keyword>
<dbReference type="Gene3D" id="3.90.1570.10">
    <property type="entry name" value="tt1808, chain A"/>
    <property type="match status" value="1"/>
</dbReference>
<dbReference type="PANTHER" id="PTHR35400">
    <property type="entry name" value="SLR1083 PROTEIN"/>
    <property type="match status" value="1"/>
</dbReference>
<dbReference type="AlphaFoldDB" id="A0A7W8EEG9"/>
<proteinExistence type="predicted"/>
<dbReference type="Pfam" id="PF05685">
    <property type="entry name" value="Uma2"/>
    <property type="match status" value="1"/>
</dbReference>
<evidence type="ECO:0000313" key="2">
    <source>
        <dbReference type="EMBL" id="MBB5077680.1"/>
    </source>
</evidence>
<dbReference type="InterPro" id="IPR012296">
    <property type="entry name" value="Nuclease_put_TT1808"/>
</dbReference>
<dbReference type="EMBL" id="JACHIN010000004">
    <property type="protein sequence ID" value="MBB5077680.1"/>
    <property type="molecule type" value="Genomic_DNA"/>
</dbReference>
<name>A0A7W8EEG9_9ACTN</name>
<sequence>MTAEAVSIDMPEKPPSLPDWVFPPPEGFVAEDLDHIPDLPAHTELLDGSLVFVSPQASFHMRAVSLVEMNLRRLAPKHLRVRREMNVILGPTQRPEPDVSVIRAEAEQDPNQTFYKAGDVLLVVEVVSPESKDRDRDRKPTLYARAGIPYFWRVENAEGQMMVHVYALDQSTRSYTLAGIFHERLKVPVPFDIDIDLTEIDQL</sequence>
<dbReference type="SUPFAM" id="SSF52980">
    <property type="entry name" value="Restriction endonuclease-like"/>
    <property type="match status" value="1"/>
</dbReference>
<evidence type="ECO:0000313" key="3">
    <source>
        <dbReference type="Proteomes" id="UP000568380"/>
    </source>
</evidence>
<feature type="domain" description="Putative restriction endonuclease" evidence="1">
    <location>
        <begin position="32"/>
        <end position="187"/>
    </location>
</feature>
<gene>
    <name evidence="2" type="ORF">HNR40_003155</name>
</gene>
<keyword evidence="2" id="KW-0255">Endonuclease</keyword>
<protein>
    <submittedName>
        <fullName evidence="2">Uma2 family endonuclease</fullName>
    </submittedName>
</protein>
<keyword evidence="2" id="KW-0540">Nuclease</keyword>
<comment type="caution">
    <text evidence="2">The sequence shown here is derived from an EMBL/GenBank/DDBJ whole genome shotgun (WGS) entry which is preliminary data.</text>
</comment>
<dbReference type="PANTHER" id="PTHR35400:SF3">
    <property type="entry name" value="SLL1072 PROTEIN"/>
    <property type="match status" value="1"/>
</dbReference>
<dbReference type="InterPro" id="IPR008538">
    <property type="entry name" value="Uma2"/>
</dbReference>
<dbReference type="InterPro" id="IPR011335">
    <property type="entry name" value="Restrct_endonuc-II-like"/>
</dbReference>
<keyword evidence="2" id="KW-0378">Hydrolase</keyword>
<reference evidence="2 3" key="1">
    <citation type="submission" date="2020-08" db="EMBL/GenBank/DDBJ databases">
        <title>Genomic Encyclopedia of Type Strains, Phase IV (KMG-IV): sequencing the most valuable type-strain genomes for metagenomic binning, comparative biology and taxonomic classification.</title>
        <authorList>
            <person name="Goeker M."/>
        </authorList>
    </citation>
    <scope>NUCLEOTIDE SEQUENCE [LARGE SCALE GENOMIC DNA]</scope>
    <source>
        <strain evidence="2 3">DSM 45385</strain>
    </source>
</reference>
<dbReference type="RefSeq" id="WP_246509153.1">
    <property type="nucleotide sequence ID" value="NZ_JACHIN010000004.1"/>
</dbReference>
<dbReference type="CDD" id="cd06260">
    <property type="entry name" value="DUF820-like"/>
    <property type="match status" value="1"/>
</dbReference>
<organism evidence="2 3">
    <name type="scientific">Nonomuraea endophytica</name>
    <dbReference type="NCBI Taxonomy" id="714136"/>
    <lineage>
        <taxon>Bacteria</taxon>
        <taxon>Bacillati</taxon>
        <taxon>Actinomycetota</taxon>
        <taxon>Actinomycetes</taxon>
        <taxon>Streptosporangiales</taxon>
        <taxon>Streptosporangiaceae</taxon>
        <taxon>Nonomuraea</taxon>
    </lineage>
</organism>
<dbReference type="GO" id="GO:0004519">
    <property type="term" value="F:endonuclease activity"/>
    <property type="evidence" value="ECO:0007669"/>
    <property type="project" value="UniProtKB-KW"/>
</dbReference>
<dbReference type="Proteomes" id="UP000568380">
    <property type="component" value="Unassembled WGS sequence"/>
</dbReference>
<accession>A0A7W8EEG9</accession>
<evidence type="ECO:0000259" key="1">
    <source>
        <dbReference type="Pfam" id="PF05685"/>
    </source>
</evidence>